<dbReference type="OrthoDB" id="9794483at2"/>
<comment type="caution">
    <text evidence="6">Lacks conserved residue(s) required for the propagation of feature annotation.</text>
</comment>
<dbReference type="NCBIfam" id="NF041568">
    <property type="entry name" value="Jag_EloR"/>
    <property type="match status" value="1"/>
</dbReference>
<dbReference type="InterPro" id="IPR038008">
    <property type="entry name" value="Jag_KH"/>
</dbReference>
<dbReference type="SMART" id="SM00393">
    <property type="entry name" value="R3H"/>
    <property type="match status" value="1"/>
</dbReference>
<evidence type="ECO:0000256" key="6">
    <source>
        <dbReference type="HAMAP-Rule" id="MF_00867"/>
    </source>
</evidence>
<dbReference type="InterPro" id="IPR032782">
    <property type="entry name" value="KhpB_N"/>
</dbReference>
<keyword evidence="3 6" id="KW-0133">Cell shape</keyword>
<evidence type="ECO:0000256" key="3">
    <source>
        <dbReference type="ARBA" id="ARBA00022960"/>
    </source>
</evidence>
<evidence type="ECO:0000256" key="2">
    <source>
        <dbReference type="ARBA" id="ARBA00022884"/>
    </source>
</evidence>
<dbReference type="InterPro" id="IPR036867">
    <property type="entry name" value="R3H_dom_sf"/>
</dbReference>
<dbReference type="CDD" id="cd02414">
    <property type="entry name" value="KH-II_Jag"/>
    <property type="match status" value="1"/>
</dbReference>
<dbReference type="CDD" id="cd02644">
    <property type="entry name" value="R3H_jag"/>
    <property type="match status" value="1"/>
</dbReference>
<dbReference type="Proteomes" id="UP000182412">
    <property type="component" value="Unassembled WGS sequence"/>
</dbReference>
<organism evidence="8 9">
    <name type="scientific">Selenomonas ruminantium</name>
    <dbReference type="NCBI Taxonomy" id="971"/>
    <lineage>
        <taxon>Bacteria</taxon>
        <taxon>Bacillati</taxon>
        <taxon>Bacillota</taxon>
        <taxon>Negativicutes</taxon>
        <taxon>Selenomonadales</taxon>
        <taxon>Selenomonadaceae</taxon>
        <taxon>Selenomonas</taxon>
    </lineage>
</organism>
<dbReference type="InterPro" id="IPR039247">
    <property type="entry name" value="KhpB"/>
</dbReference>
<dbReference type="SMART" id="SM01245">
    <property type="entry name" value="Jag_N"/>
    <property type="match status" value="1"/>
</dbReference>
<dbReference type="Gene3D" id="3.30.30.80">
    <property type="entry name" value="probable RNA-binding protein from clostridium symbiosum atcc 14940"/>
    <property type="match status" value="1"/>
</dbReference>
<dbReference type="Pfam" id="PF01424">
    <property type="entry name" value="R3H"/>
    <property type="match status" value="1"/>
</dbReference>
<gene>
    <name evidence="6" type="primary">khpB</name>
    <name evidence="6" type="synonym">eloR</name>
    <name evidence="8" type="ORF">SAMN05216366_12018</name>
</gene>
<dbReference type="GO" id="GO:0005737">
    <property type="term" value="C:cytoplasm"/>
    <property type="evidence" value="ECO:0007669"/>
    <property type="project" value="UniProtKB-SubCell"/>
</dbReference>
<comment type="domain">
    <text evidence="6">Has an N-terminal Jag-N domain and 2 RNA-binding domains (KH and R3H).</text>
</comment>
<evidence type="ECO:0000256" key="1">
    <source>
        <dbReference type="ARBA" id="ARBA00022490"/>
    </source>
</evidence>
<dbReference type="InterPro" id="IPR001374">
    <property type="entry name" value="R3H_dom"/>
</dbReference>
<dbReference type="GO" id="GO:0071555">
    <property type="term" value="P:cell wall organization"/>
    <property type="evidence" value="ECO:0007669"/>
    <property type="project" value="UniProtKB-KW"/>
</dbReference>
<evidence type="ECO:0000259" key="7">
    <source>
        <dbReference type="PROSITE" id="PS51061"/>
    </source>
</evidence>
<dbReference type="GO" id="GO:0003723">
    <property type="term" value="F:RNA binding"/>
    <property type="evidence" value="ECO:0007669"/>
    <property type="project" value="UniProtKB-UniRule"/>
</dbReference>
<dbReference type="HAMAP" id="MF_00867">
    <property type="entry name" value="KhpB"/>
    <property type="match status" value="1"/>
</dbReference>
<dbReference type="Gene3D" id="3.30.1370.50">
    <property type="entry name" value="R3H-like domain"/>
    <property type="match status" value="1"/>
</dbReference>
<dbReference type="EMBL" id="FNJQ01000020">
    <property type="protein sequence ID" value="SDP46383.1"/>
    <property type="molecule type" value="Genomic_DNA"/>
</dbReference>
<keyword evidence="1 6" id="KW-0963">Cytoplasm</keyword>
<reference evidence="8 9" key="1">
    <citation type="submission" date="2016-10" db="EMBL/GenBank/DDBJ databases">
        <authorList>
            <person name="de Groot N.N."/>
        </authorList>
    </citation>
    <scope>NUCLEOTIDE SEQUENCE [LARGE SCALE GENOMIC DNA]</scope>
    <source>
        <strain evidence="8 9">S137</strain>
    </source>
</reference>
<evidence type="ECO:0000256" key="4">
    <source>
        <dbReference type="ARBA" id="ARBA00023186"/>
    </source>
</evidence>
<feature type="domain" description="R3H" evidence="7">
    <location>
        <begin position="180"/>
        <end position="246"/>
    </location>
</feature>
<comment type="function">
    <text evidence="6">A probable RNA chaperone. Forms a complex with KhpA which binds to cellular RNA and controls its expression. Plays a role in peptidoglycan (PG) homeostasis and cell length regulation.</text>
</comment>
<dbReference type="SUPFAM" id="SSF82708">
    <property type="entry name" value="R3H domain"/>
    <property type="match status" value="1"/>
</dbReference>
<dbReference type="GO" id="GO:0008360">
    <property type="term" value="P:regulation of cell shape"/>
    <property type="evidence" value="ECO:0007669"/>
    <property type="project" value="UniProtKB-KW"/>
</dbReference>
<dbReference type="InterPro" id="IPR034079">
    <property type="entry name" value="R3H_KhpB"/>
</dbReference>
<comment type="similarity">
    <text evidence="6">Belongs to the KhpB RNA-binding protein family.</text>
</comment>
<dbReference type="InterPro" id="IPR038247">
    <property type="entry name" value="Jag_N_dom_sf"/>
</dbReference>
<comment type="subunit">
    <text evidence="6">Forms a complex with KhpA.</text>
</comment>
<keyword evidence="5 6" id="KW-0961">Cell wall biogenesis/degradation</keyword>
<dbReference type="PANTHER" id="PTHR35800:SF1">
    <property type="entry name" value="RNA-BINDING PROTEIN KHPB"/>
    <property type="match status" value="1"/>
</dbReference>
<evidence type="ECO:0000313" key="9">
    <source>
        <dbReference type="Proteomes" id="UP000182412"/>
    </source>
</evidence>
<sequence length="262" mass="29458">MASVVEATGKTVADALKSALQQLGCTEADVDYEVLEEPSKGFLGFFGKDARIKVTKKEAAAEPAVATEVKEIPAEEESVADEEDKAAAVAESYPSAAEQLARAEKFLREVFEAMGIEVTWQQREAEDGVIFDLEGDNLGILIGKHGQTLDSLQYLVNLTANRGVADGRVRIIIDIEGYRARREETLMRLAGHLAEKACRIGEEVHLEPMNRHERKIIHMALQDNRRVSTYSAGDEPRRYVVIVPRRRRRRRDYDAQERYNED</sequence>
<evidence type="ECO:0000256" key="5">
    <source>
        <dbReference type="ARBA" id="ARBA00023316"/>
    </source>
</evidence>
<name>A0A1H0SX59_SELRU</name>
<dbReference type="InterPro" id="IPR015946">
    <property type="entry name" value="KH_dom-like_a/b"/>
</dbReference>
<dbReference type="Pfam" id="PF13083">
    <property type="entry name" value="KH_KhpA-B"/>
    <property type="match status" value="1"/>
</dbReference>
<dbReference type="RefSeq" id="WP_074572635.1">
    <property type="nucleotide sequence ID" value="NZ_FNJQ01000020.1"/>
</dbReference>
<protein>
    <recommendedName>
        <fullName evidence="6">RNA-binding protein KhpB</fullName>
    </recommendedName>
    <alternativeName>
        <fullName evidence="6">RNA-binding protein EloR</fullName>
    </alternativeName>
</protein>
<dbReference type="Gene3D" id="3.30.300.20">
    <property type="match status" value="1"/>
</dbReference>
<keyword evidence="2 6" id="KW-0694">RNA-binding</keyword>
<dbReference type="GO" id="GO:0009252">
    <property type="term" value="P:peptidoglycan biosynthetic process"/>
    <property type="evidence" value="ECO:0007669"/>
    <property type="project" value="UniProtKB-UniRule"/>
</dbReference>
<dbReference type="PANTHER" id="PTHR35800">
    <property type="entry name" value="PROTEIN JAG"/>
    <property type="match status" value="1"/>
</dbReference>
<dbReference type="PROSITE" id="PS51061">
    <property type="entry name" value="R3H"/>
    <property type="match status" value="1"/>
</dbReference>
<accession>A0A1H0SX59</accession>
<comment type="subcellular location">
    <subcellularLocation>
        <location evidence="6">Cytoplasm</location>
    </subcellularLocation>
</comment>
<dbReference type="AlphaFoldDB" id="A0A1H0SX59"/>
<proteinExistence type="inferred from homology"/>
<dbReference type="Pfam" id="PF14804">
    <property type="entry name" value="Jag_N"/>
    <property type="match status" value="1"/>
</dbReference>
<evidence type="ECO:0000313" key="8">
    <source>
        <dbReference type="EMBL" id="SDP46383.1"/>
    </source>
</evidence>
<keyword evidence="4 6" id="KW-0143">Chaperone</keyword>